<gene>
    <name evidence="2" type="ORF">B0H15DRAFT_849922</name>
</gene>
<dbReference type="AlphaFoldDB" id="A0AAD6XPI6"/>
<dbReference type="InterPro" id="IPR029069">
    <property type="entry name" value="HotDog_dom_sf"/>
</dbReference>
<feature type="region of interest" description="Disordered" evidence="1">
    <location>
        <begin position="207"/>
        <end position="227"/>
    </location>
</feature>
<dbReference type="Proteomes" id="UP001222325">
    <property type="component" value="Unassembled WGS sequence"/>
</dbReference>
<comment type="caution">
    <text evidence="2">The sequence shown here is derived from an EMBL/GenBank/DDBJ whole genome shotgun (WGS) entry which is preliminary data.</text>
</comment>
<organism evidence="2 3">
    <name type="scientific">Mycena belliarum</name>
    <dbReference type="NCBI Taxonomy" id="1033014"/>
    <lineage>
        <taxon>Eukaryota</taxon>
        <taxon>Fungi</taxon>
        <taxon>Dikarya</taxon>
        <taxon>Basidiomycota</taxon>
        <taxon>Agaricomycotina</taxon>
        <taxon>Agaricomycetes</taxon>
        <taxon>Agaricomycetidae</taxon>
        <taxon>Agaricales</taxon>
        <taxon>Marasmiineae</taxon>
        <taxon>Mycenaceae</taxon>
        <taxon>Mycena</taxon>
    </lineage>
</organism>
<dbReference type="EMBL" id="JARJCN010000039">
    <property type="protein sequence ID" value="KAJ7084058.1"/>
    <property type="molecule type" value="Genomic_DNA"/>
</dbReference>
<keyword evidence="3" id="KW-1185">Reference proteome</keyword>
<evidence type="ECO:0000256" key="1">
    <source>
        <dbReference type="SAM" id="MobiDB-lite"/>
    </source>
</evidence>
<protein>
    <submittedName>
        <fullName evidence="2">Uncharacterized protein</fullName>
    </submittedName>
</protein>
<proteinExistence type="predicted"/>
<dbReference type="Pfam" id="PF13279">
    <property type="entry name" value="4HBT_2"/>
    <property type="match status" value="1"/>
</dbReference>
<evidence type="ECO:0000313" key="2">
    <source>
        <dbReference type="EMBL" id="KAJ7084058.1"/>
    </source>
</evidence>
<feature type="compositionally biased region" description="Basic and acidic residues" evidence="1">
    <location>
        <begin position="207"/>
        <end position="217"/>
    </location>
</feature>
<name>A0AAD6XPI6_9AGAR</name>
<reference evidence="2" key="1">
    <citation type="submission" date="2023-03" db="EMBL/GenBank/DDBJ databases">
        <title>Massive genome expansion in bonnet fungi (Mycena s.s.) driven by repeated elements and novel gene families across ecological guilds.</title>
        <authorList>
            <consortium name="Lawrence Berkeley National Laboratory"/>
            <person name="Harder C.B."/>
            <person name="Miyauchi S."/>
            <person name="Viragh M."/>
            <person name="Kuo A."/>
            <person name="Thoen E."/>
            <person name="Andreopoulos B."/>
            <person name="Lu D."/>
            <person name="Skrede I."/>
            <person name="Drula E."/>
            <person name="Henrissat B."/>
            <person name="Morin E."/>
            <person name="Kohler A."/>
            <person name="Barry K."/>
            <person name="LaButti K."/>
            <person name="Morin E."/>
            <person name="Salamov A."/>
            <person name="Lipzen A."/>
            <person name="Mereny Z."/>
            <person name="Hegedus B."/>
            <person name="Baldrian P."/>
            <person name="Stursova M."/>
            <person name="Weitz H."/>
            <person name="Taylor A."/>
            <person name="Grigoriev I.V."/>
            <person name="Nagy L.G."/>
            <person name="Martin F."/>
            <person name="Kauserud H."/>
        </authorList>
    </citation>
    <scope>NUCLEOTIDE SEQUENCE</scope>
    <source>
        <strain evidence="2">CBHHK173m</strain>
    </source>
</reference>
<sequence>MEDNSSNHRLSRLAESAYNSPYSRAGAPTPHPNTDPYAPLRAKALATLEAMGYDPQTMVERGIVWAEDQDPFGHVMQSQYMTFLGICFHRVMESYNEFLSEEEYNDMISAKTVVPVVRRYQLDIRRQVKYPDTLIAAYREDLIEPTRNHGTTSLFSLKQQAIVAEVKGSATYMDVKSGRPVDIRTLGGGWPKVFEGLNKKAEHAKTLKENWDSEHPHPGKGVTRAKI</sequence>
<dbReference type="Gene3D" id="3.10.129.10">
    <property type="entry name" value="Hotdog Thioesterase"/>
    <property type="match status" value="1"/>
</dbReference>
<dbReference type="SUPFAM" id="SSF54637">
    <property type="entry name" value="Thioesterase/thiol ester dehydrase-isomerase"/>
    <property type="match status" value="1"/>
</dbReference>
<accession>A0AAD6XPI6</accession>
<evidence type="ECO:0000313" key="3">
    <source>
        <dbReference type="Proteomes" id="UP001222325"/>
    </source>
</evidence>